<evidence type="ECO:0000256" key="1">
    <source>
        <dbReference type="SAM" id="MobiDB-lite"/>
    </source>
</evidence>
<accession>A0A2M7XBT2</accession>
<dbReference type="PROSITE" id="PS50076">
    <property type="entry name" value="DNAJ_2"/>
    <property type="match status" value="1"/>
</dbReference>
<dbReference type="AlphaFoldDB" id="A0A2M7XBT2"/>
<dbReference type="InterPro" id="IPR036869">
    <property type="entry name" value="J_dom_sf"/>
</dbReference>
<dbReference type="Proteomes" id="UP000229385">
    <property type="component" value="Unassembled WGS sequence"/>
</dbReference>
<feature type="compositionally biased region" description="Polar residues" evidence="1">
    <location>
        <begin position="173"/>
        <end position="182"/>
    </location>
</feature>
<feature type="region of interest" description="Disordered" evidence="1">
    <location>
        <begin position="161"/>
        <end position="182"/>
    </location>
</feature>
<proteinExistence type="predicted"/>
<dbReference type="InterPro" id="IPR001623">
    <property type="entry name" value="DnaJ_domain"/>
</dbReference>
<gene>
    <name evidence="3" type="ORF">CO174_03745</name>
</gene>
<dbReference type="SUPFAM" id="SSF46565">
    <property type="entry name" value="Chaperone J-domain"/>
    <property type="match status" value="1"/>
</dbReference>
<dbReference type="Gene3D" id="1.10.287.110">
    <property type="entry name" value="DnaJ domain"/>
    <property type="match status" value="1"/>
</dbReference>
<dbReference type="SUPFAM" id="SSF56112">
    <property type="entry name" value="Protein kinase-like (PK-like)"/>
    <property type="match status" value="1"/>
</dbReference>
<protein>
    <recommendedName>
        <fullName evidence="2">J domain-containing protein</fullName>
    </recommendedName>
</protein>
<name>A0A2M7XBT2_9BACT</name>
<reference evidence="4" key="1">
    <citation type="submission" date="2017-09" db="EMBL/GenBank/DDBJ databases">
        <title>Depth-based differentiation of microbial function through sediment-hosted aquifers and enrichment of novel symbionts in the deep terrestrial subsurface.</title>
        <authorList>
            <person name="Probst A.J."/>
            <person name="Ladd B."/>
            <person name="Jarett J.K."/>
            <person name="Geller-Mcgrath D.E."/>
            <person name="Sieber C.M.K."/>
            <person name="Emerson J.B."/>
            <person name="Anantharaman K."/>
            <person name="Thomas B.C."/>
            <person name="Malmstrom R."/>
            <person name="Stieglmeier M."/>
            <person name="Klingl A."/>
            <person name="Woyke T."/>
            <person name="Ryan C.M."/>
            <person name="Banfield J.F."/>
        </authorList>
    </citation>
    <scope>NUCLEOTIDE SEQUENCE [LARGE SCALE GENOMIC DNA]</scope>
</reference>
<feature type="domain" description="J" evidence="2">
    <location>
        <begin position="5"/>
        <end position="64"/>
    </location>
</feature>
<organism evidence="3 4">
    <name type="scientific">Candidatus Uhrbacteria bacterium CG_4_9_14_3_um_filter_50_9</name>
    <dbReference type="NCBI Taxonomy" id="1975035"/>
    <lineage>
        <taxon>Bacteria</taxon>
        <taxon>Candidatus Uhriibacteriota</taxon>
    </lineage>
</organism>
<evidence type="ECO:0000259" key="2">
    <source>
        <dbReference type="PROSITE" id="PS50076"/>
    </source>
</evidence>
<comment type="caution">
    <text evidence="3">The sequence shown here is derived from an EMBL/GenBank/DDBJ whole genome shotgun (WGS) entry which is preliminary data.</text>
</comment>
<evidence type="ECO:0000313" key="3">
    <source>
        <dbReference type="EMBL" id="PJA45340.1"/>
    </source>
</evidence>
<evidence type="ECO:0000313" key="4">
    <source>
        <dbReference type="Proteomes" id="UP000229385"/>
    </source>
</evidence>
<dbReference type="InterPro" id="IPR011009">
    <property type="entry name" value="Kinase-like_dom_sf"/>
</dbReference>
<dbReference type="EMBL" id="PFWU01000043">
    <property type="protein sequence ID" value="PJA45340.1"/>
    <property type="molecule type" value="Genomic_DNA"/>
</dbReference>
<dbReference type="Gene3D" id="3.30.200.20">
    <property type="entry name" value="Phosphorylase Kinase, domain 1"/>
    <property type="match status" value="1"/>
</dbReference>
<sequence>MDTPHFYEILGVDPGATQPRIDAVFNALRDSAGSSADPDRWTHIEEAYNVLGDPEARSLYDRSLAKSGKVIGGDYHVLELLAEGSLGRTYLARDIPTGKLVVVKHCSKLNPFRQSLLRDEARKLFDLDHHAIPTVRRLIELPDGTLALVIGVPATSSALLPPNKRSVRGPCPSRTTTPSVPS</sequence>